<evidence type="ECO:0000256" key="3">
    <source>
        <dbReference type="ARBA" id="ARBA00022676"/>
    </source>
</evidence>
<proteinExistence type="inferred from homology"/>
<protein>
    <submittedName>
        <fullName evidence="11">Undecaprenyl-phosphate 4-deoxy-4-formamido-L-arabinose transferase</fullName>
        <ecNumber evidence="11">2.4.2.53</ecNumber>
    </submittedName>
</protein>
<gene>
    <name evidence="11" type="primary">arnC_1</name>
    <name evidence="11" type="ORF">STSP1_00264</name>
</gene>
<feature type="domain" description="Glycosyltransferase 2-like" evidence="9">
    <location>
        <begin position="33"/>
        <end position="195"/>
    </location>
</feature>
<organism evidence="11 12">
    <name type="scientific">Sedimentisphaera salicampi</name>
    <dbReference type="NCBI Taxonomy" id="1941349"/>
    <lineage>
        <taxon>Bacteria</taxon>
        <taxon>Pseudomonadati</taxon>
        <taxon>Planctomycetota</taxon>
        <taxon>Phycisphaerae</taxon>
        <taxon>Sedimentisphaerales</taxon>
        <taxon>Sedimentisphaeraceae</taxon>
        <taxon>Sedimentisphaera</taxon>
    </lineage>
</organism>
<feature type="transmembrane region" description="Helical" evidence="8">
    <location>
        <begin position="329"/>
        <end position="348"/>
    </location>
</feature>
<feature type="transmembrane region" description="Helical" evidence="8">
    <location>
        <begin position="290"/>
        <end position="309"/>
    </location>
</feature>
<dbReference type="CDD" id="cd06442">
    <property type="entry name" value="DPM1_like"/>
    <property type="match status" value="1"/>
</dbReference>
<evidence type="ECO:0000256" key="5">
    <source>
        <dbReference type="ARBA" id="ARBA00022692"/>
    </source>
</evidence>
<sequence length="389" mass="44199">MNPSHGEVKENIELFDFSADFEPKDEENADFVSVVIPVYKEEANIPLVVREVSKVLEAGKYSYELILVDDNSQDGSVEQLKKLQQEGLPVCMIVRKNQRGLSSAVIEGFKRAKGSVLVCMDADLSHPPKTLPELIKAVLEEQADFAIGSRYVEGAAIEKDSSIFRRLSGKIARLMALPFTKAKDPVSGFFALKKQTFLSSAYLNPIGSKIGLELIVKCGCRNIKEIPIFFSDRKSGSSKLNFKEQLRYIQHIKRLFDYKYGNLAKFFQFCIVGATGAVVDLTSYNIFMSFMPIETARIIAIITAMTWNFEMNRRFTFSYGKHRHWLKQYFGFVCCCSIGAVVNWFVSMSLSRNFEFWSEHLTLAAAVGILCGTLFNFLLNRFWVYRKKD</sequence>
<dbReference type="STRING" id="1941349.STSP1_00264"/>
<feature type="transmembrane region" description="Helical" evidence="8">
    <location>
        <begin position="263"/>
        <end position="284"/>
    </location>
</feature>
<keyword evidence="12" id="KW-1185">Reference proteome</keyword>
<dbReference type="KEGG" id="pbp:STSP1_00264"/>
<evidence type="ECO:0000256" key="4">
    <source>
        <dbReference type="ARBA" id="ARBA00022679"/>
    </source>
</evidence>
<evidence type="ECO:0000256" key="6">
    <source>
        <dbReference type="ARBA" id="ARBA00022989"/>
    </source>
</evidence>
<reference evidence="12" key="1">
    <citation type="submission" date="2017-04" db="EMBL/GenBank/DDBJ databases">
        <title>Comparative genomics and description of representatives of a novel lineage of planctomycetes thriving in anoxic sediments.</title>
        <authorList>
            <person name="Spring S."/>
            <person name="Bunk B."/>
            <person name="Sproer C."/>
        </authorList>
    </citation>
    <scope>NUCLEOTIDE SEQUENCE [LARGE SCALE GENOMIC DNA]</scope>
    <source>
        <strain evidence="12">ST-PulAB-D4</strain>
    </source>
</reference>
<dbReference type="GO" id="GO:0000271">
    <property type="term" value="P:polysaccharide biosynthetic process"/>
    <property type="evidence" value="ECO:0007669"/>
    <property type="project" value="InterPro"/>
</dbReference>
<evidence type="ECO:0000256" key="7">
    <source>
        <dbReference type="ARBA" id="ARBA00023136"/>
    </source>
</evidence>
<dbReference type="SUPFAM" id="SSF53448">
    <property type="entry name" value="Nucleotide-diphospho-sugar transferases"/>
    <property type="match status" value="1"/>
</dbReference>
<dbReference type="Pfam" id="PF00535">
    <property type="entry name" value="Glycos_transf_2"/>
    <property type="match status" value="1"/>
</dbReference>
<feature type="transmembrane region" description="Helical" evidence="8">
    <location>
        <begin position="360"/>
        <end position="379"/>
    </location>
</feature>
<dbReference type="GO" id="GO:0004582">
    <property type="term" value="F:dolichyl-phosphate beta-D-mannosyltransferase activity"/>
    <property type="evidence" value="ECO:0007669"/>
    <property type="project" value="InterPro"/>
</dbReference>
<keyword evidence="3 11" id="KW-0328">Glycosyltransferase</keyword>
<dbReference type="Pfam" id="PF04138">
    <property type="entry name" value="GtrA_DPMS_TM"/>
    <property type="match status" value="1"/>
</dbReference>
<dbReference type="Gene3D" id="3.90.550.10">
    <property type="entry name" value="Spore Coat Polysaccharide Biosynthesis Protein SpsA, Chain A"/>
    <property type="match status" value="1"/>
</dbReference>
<dbReference type="GO" id="GO:0099621">
    <property type="term" value="F:undecaprenyl-phosphate 4-deoxy-4-formamido-L-arabinose transferase activity"/>
    <property type="evidence" value="ECO:0007669"/>
    <property type="project" value="UniProtKB-EC"/>
</dbReference>
<evidence type="ECO:0000313" key="12">
    <source>
        <dbReference type="Proteomes" id="UP000193334"/>
    </source>
</evidence>
<evidence type="ECO:0000256" key="1">
    <source>
        <dbReference type="ARBA" id="ARBA00004141"/>
    </source>
</evidence>
<keyword evidence="7 8" id="KW-0472">Membrane</keyword>
<comment type="subcellular location">
    <subcellularLocation>
        <location evidence="1">Membrane</location>
        <topology evidence="1">Multi-pass membrane protein</topology>
    </subcellularLocation>
</comment>
<keyword evidence="6 8" id="KW-1133">Transmembrane helix</keyword>
<dbReference type="InterPro" id="IPR029044">
    <property type="entry name" value="Nucleotide-diphossugar_trans"/>
</dbReference>
<evidence type="ECO:0000256" key="8">
    <source>
        <dbReference type="SAM" id="Phobius"/>
    </source>
</evidence>
<feature type="domain" description="GtrA/DPMS transmembrane" evidence="10">
    <location>
        <begin position="268"/>
        <end position="384"/>
    </location>
</feature>
<dbReference type="EC" id="2.4.2.53" evidence="11"/>
<evidence type="ECO:0000259" key="10">
    <source>
        <dbReference type="Pfam" id="PF04138"/>
    </source>
</evidence>
<dbReference type="EMBL" id="CP021023">
    <property type="protein sequence ID" value="ARN55897.1"/>
    <property type="molecule type" value="Genomic_DNA"/>
</dbReference>
<name>A0A1W6LJD8_9BACT</name>
<dbReference type="InterPro" id="IPR001173">
    <property type="entry name" value="Glyco_trans_2-like"/>
</dbReference>
<dbReference type="AlphaFoldDB" id="A0A1W6LJD8"/>
<dbReference type="PANTHER" id="PTHR43398">
    <property type="entry name" value="DOLICHOL-PHOSPHATE MANNOSYLTRANSFERASE SUBUNIT 1"/>
    <property type="match status" value="1"/>
</dbReference>
<evidence type="ECO:0000259" key="9">
    <source>
        <dbReference type="Pfam" id="PF00535"/>
    </source>
</evidence>
<dbReference type="InterPro" id="IPR007267">
    <property type="entry name" value="GtrA_DPMS_TM"/>
</dbReference>
<dbReference type="InterPro" id="IPR039528">
    <property type="entry name" value="DPM1-like"/>
</dbReference>
<dbReference type="GO" id="GO:0006488">
    <property type="term" value="P:dolichol-linked oligosaccharide biosynthetic process"/>
    <property type="evidence" value="ECO:0007669"/>
    <property type="project" value="TreeGrafter"/>
</dbReference>
<keyword evidence="4 11" id="KW-0808">Transferase</keyword>
<comment type="similarity">
    <text evidence="2">Belongs to the glycosyltransferase 2 family.</text>
</comment>
<dbReference type="RefSeq" id="WP_085754620.1">
    <property type="nucleotide sequence ID" value="NZ_CP021023.1"/>
</dbReference>
<keyword evidence="5 8" id="KW-0812">Transmembrane</keyword>
<dbReference type="GO" id="GO:0035269">
    <property type="term" value="P:protein O-linked glycosylation via mannose"/>
    <property type="evidence" value="ECO:0007669"/>
    <property type="project" value="TreeGrafter"/>
</dbReference>
<dbReference type="GO" id="GO:0016020">
    <property type="term" value="C:membrane"/>
    <property type="evidence" value="ECO:0007669"/>
    <property type="project" value="UniProtKB-SubCell"/>
</dbReference>
<dbReference type="GO" id="GO:0006506">
    <property type="term" value="P:GPI anchor biosynthetic process"/>
    <property type="evidence" value="ECO:0007669"/>
    <property type="project" value="TreeGrafter"/>
</dbReference>
<accession>A0A1W6LJD8</accession>
<evidence type="ECO:0000313" key="11">
    <source>
        <dbReference type="EMBL" id="ARN55897.1"/>
    </source>
</evidence>
<dbReference type="Proteomes" id="UP000193334">
    <property type="component" value="Chromosome"/>
</dbReference>
<dbReference type="PANTHER" id="PTHR43398:SF1">
    <property type="entry name" value="DOLICHOL-PHOSPHATE MANNOSYLTRANSFERASE SUBUNIT 1"/>
    <property type="match status" value="1"/>
</dbReference>
<evidence type="ECO:0000256" key="2">
    <source>
        <dbReference type="ARBA" id="ARBA00006739"/>
    </source>
</evidence>